<dbReference type="InterPro" id="IPR013106">
    <property type="entry name" value="Ig_V-set"/>
</dbReference>
<keyword evidence="1" id="KW-1133">Transmembrane helix</keyword>
<dbReference type="Pfam" id="PF07686">
    <property type="entry name" value="V-set"/>
    <property type="match status" value="1"/>
</dbReference>
<evidence type="ECO:0000313" key="3">
    <source>
        <dbReference type="RefSeq" id="XP_042611992.1"/>
    </source>
</evidence>
<evidence type="ECO:0000256" key="1">
    <source>
        <dbReference type="SAM" id="Phobius"/>
    </source>
</evidence>
<sequence length="437" mass="49218">FVTDDVRFKGRLLVDQNTGSLTIRNTRKRHSGQYKLTISKEKITSRIFSVDVFGVAGDTGGVKSVSVMEGDSVTLQNDVTELQEDDLIVWRFGDKGVLLANIDVETNEASINVDDERFRNRLQLNQTGSLTIKDARTEHAGLYEVQIRGRESSQQFLVSVIAKPIPDPGPSSDVTAGIVVAVLLVVALLAAVVIYYRHRISKLQKQVAEEKKWWFEVLYLTEFRKTTSEEKDIECDVADGRFRNKLVLNTKTGNLIISNIRTFHSGLYKLQISHKNGKTEYLRFIVTVTVKKVSVKVGETVTLDPGLKTLSGDLILWTFGAKNCLVIKAETGITDINERFRDRLDLNHQTGSLTITNTTDTDLGLFQLQIINRDRTRYRRFNLTHSGVFGAETEEVKSVTVKEGDSVTLNPERNQTQGFNMIVWRFGDKGTIIKRCL</sequence>
<dbReference type="PANTHER" id="PTHR21063">
    <property type="entry name" value="LFA-3"/>
    <property type="match status" value="1"/>
</dbReference>
<feature type="domain" description="Immunoglobulin" evidence="2">
    <location>
        <begin position="62"/>
        <end position="161"/>
    </location>
</feature>
<evidence type="ECO:0000259" key="2">
    <source>
        <dbReference type="SMART" id="SM00409"/>
    </source>
</evidence>
<proteinExistence type="predicted"/>
<dbReference type="RefSeq" id="XP_042611992.1">
    <property type="nucleotide sequence ID" value="XM_042756058.1"/>
</dbReference>
<gene>
    <name evidence="3" type="primary">LOC109075638</name>
</gene>
<dbReference type="KEGG" id="ccar:109075638"/>
<dbReference type="Proteomes" id="UP001155660">
    <property type="component" value="Unplaced"/>
</dbReference>
<feature type="transmembrane region" description="Helical" evidence="1">
    <location>
        <begin position="174"/>
        <end position="196"/>
    </location>
</feature>
<feature type="domain" description="Immunoglobulin" evidence="2">
    <location>
        <begin position="220"/>
        <end position="289"/>
    </location>
</feature>
<keyword evidence="1" id="KW-0472">Membrane</keyword>
<dbReference type="PANTHER" id="PTHR21063:SF4">
    <property type="entry name" value="CD48 ANTIGEN-RELATED"/>
    <property type="match status" value="1"/>
</dbReference>
<name>A0A9R0AUM3_CYPCA</name>
<organism evidence="3">
    <name type="scientific">Cyprinus carpio</name>
    <name type="common">Common carp</name>
    <dbReference type="NCBI Taxonomy" id="7962"/>
    <lineage>
        <taxon>Eukaryota</taxon>
        <taxon>Metazoa</taxon>
        <taxon>Chordata</taxon>
        <taxon>Craniata</taxon>
        <taxon>Vertebrata</taxon>
        <taxon>Euteleostomi</taxon>
        <taxon>Actinopterygii</taxon>
        <taxon>Neopterygii</taxon>
        <taxon>Teleostei</taxon>
        <taxon>Ostariophysi</taxon>
        <taxon>Cypriniformes</taxon>
        <taxon>Cyprinidae</taxon>
        <taxon>Cyprininae</taxon>
        <taxon>Cyprinus</taxon>
    </lineage>
</organism>
<protein>
    <submittedName>
        <fullName evidence="3">Uncharacterized protein LOC109075638</fullName>
    </submittedName>
</protein>
<dbReference type="SMART" id="SM00409">
    <property type="entry name" value="IG"/>
    <property type="match status" value="3"/>
</dbReference>
<accession>A0A9R0AUM3</accession>
<reference evidence="3" key="1">
    <citation type="submission" date="2025-08" db="UniProtKB">
        <authorList>
            <consortium name="RefSeq"/>
        </authorList>
    </citation>
    <scope>IDENTIFICATION</scope>
    <source>
        <tissue evidence="3">Muscle</tissue>
    </source>
</reference>
<feature type="non-terminal residue" evidence="3">
    <location>
        <position position="1"/>
    </location>
</feature>
<feature type="domain" description="Immunoglobulin" evidence="2">
    <location>
        <begin position="290"/>
        <end position="386"/>
    </location>
</feature>
<dbReference type="InterPro" id="IPR003599">
    <property type="entry name" value="Ig_sub"/>
</dbReference>
<dbReference type="OrthoDB" id="8870100at2759"/>
<keyword evidence="1" id="KW-0812">Transmembrane</keyword>
<dbReference type="GeneID" id="109075638"/>
<dbReference type="AlphaFoldDB" id="A0A9R0AUM3"/>